<dbReference type="PANTHER" id="PTHR30408:SF12">
    <property type="entry name" value="TYPE I RESTRICTION ENZYME MJAVIII SPECIFICITY SUBUNIT"/>
    <property type="match status" value="1"/>
</dbReference>
<sequence length="408" mass="45634">MSEWEFLQIKDLVSDGSLEKPLDGNHGGIHPKGADFVSSGIPFVMASDINNSQIDLVGCKFISKQQALSLRKGFAKTGDVLLTHKATLGRTAIVPPLKTDFIMLTPQVTYYRVKDKNRINNHYLKYYFDTPDFQQTLANHGDAGSTRAYIGITAQHDLPVILPPINEQKAIASVLSSLDDKIDLLQRQNKTLESLANTMFRQWFVEGAPDDWETKPLSEVATFTNGLACQKFPAIPGKPSLPVLKIKELSNGISSGSDLATASVKENYIVNHGDVIFSWSASLMVKIWSGPICVLNQHLFKVSSDTYPKWFYFEWCKHYLEQFISISQSHATTMGHIKRQDLDEAMVKIPSNNELVAMTAEIEPLLSQRIENMRQIRTLECLRDTLLPKLMSGDVRVQYAEEAIASVA</sequence>
<feature type="domain" description="Type I restriction modification DNA specificity" evidence="4">
    <location>
        <begin position="1"/>
        <end position="193"/>
    </location>
</feature>
<dbReference type="InterPro" id="IPR000055">
    <property type="entry name" value="Restrct_endonuc_typeI_TRD"/>
</dbReference>
<dbReference type="EMBL" id="LK931336">
    <property type="protein sequence ID" value="CDZ85090.1"/>
    <property type="molecule type" value="Genomic_DNA"/>
</dbReference>
<protein>
    <submittedName>
        <fullName evidence="5">EcoKI restriction-modification system protein HsdS</fullName>
    </submittedName>
</protein>
<keyword evidence="3" id="KW-0238">DNA-binding</keyword>
<comment type="similarity">
    <text evidence="1">Belongs to the type-I restriction system S methylase family.</text>
</comment>
<dbReference type="PANTHER" id="PTHR30408">
    <property type="entry name" value="TYPE-1 RESTRICTION ENZYME ECOKI SPECIFICITY PROTEIN"/>
    <property type="match status" value="1"/>
</dbReference>
<reference evidence="5" key="1">
    <citation type="submission" date="2014-06" db="EMBL/GenBank/DDBJ databases">
        <authorList>
            <person name="Urmite Genomes Urmite Genomes"/>
        </authorList>
    </citation>
    <scope>NUCLEOTIDE SEQUENCE</scope>
</reference>
<evidence type="ECO:0000256" key="1">
    <source>
        <dbReference type="ARBA" id="ARBA00010923"/>
    </source>
</evidence>
<dbReference type="AlphaFoldDB" id="A0A078LE45"/>
<dbReference type="InterPro" id="IPR052021">
    <property type="entry name" value="Type-I_RS_S_subunit"/>
</dbReference>
<feature type="domain" description="Type I restriction modification DNA specificity" evidence="4">
    <location>
        <begin position="209"/>
        <end position="371"/>
    </location>
</feature>
<evidence type="ECO:0000313" key="5">
    <source>
        <dbReference type="EMBL" id="CDZ85090.1"/>
    </source>
</evidence>
<dbReference type="REBASE" id="130337">
    <property type="entry name" value="S.CkoUORF3283P"/>
</dbReference>
<evidence type="ECO:0000256" key="2">
    <source>
        <dbReference type="ARBA" id="ARBA00022747"/>
    </source>
</evidence>
<accession>A0A078LE45</accession>
<name>A0A078LE45_CITKO</name>
<dbReference type="PATRIC" id="fig|545.12.peg.3290"/>
<keyword evidence="2" id="KW-0680">Restriction system</keyword>
<dbReference type="CDD" id="cd17254">
    <property type="entry name" value="RMtype1_S_FclI-TRD1-CR1_like"/>
    <property type="match status" value="1"/>
</dbReference>
<dbReference type="GO" id="GO:0009307">
    <property type="term" value="P:DNA restriction-modification system"/>
    <property type="evidence" value="ECO:0007669"/>
    <property type="project" value="UniProtKB-KW"/>
</dbReference>
<gene>
    <name evidence="5" type="ORF">BN1086_03284</name>
</gene>
<dbReference type="Gene3D" id="3.90.220.20">
    <property type="entry name" value="DNA methylase specificity domains"/>
    <property type="match status" value="2"/>
</dbReference>
<evidence type="ECO:0000256" key="3">
    <source>
        <dbReference type="ARBA" id="ARBA00023125"/>
    </source>
</evidence>
<proteinExistence type="inferred from homology"/>
<dbReference type="GO" id="GO:0003677">
    <property type="term" value="F:DNA binding"/>
    <property type="evidence" value="ECO:0007669"/>
    <property type="project" value="UniProtKB-KW"/>
</dbReference>
<dbReference type="InterPro" id="IPR044946">
    <property type="entry name" value="Restrct_endonuc_typeI_TRD_sf"/>
</dbReference>
<dbReference type="SUPFAM" id="SSF116734">
    <property type="entry name" value="DNA methylase specificity domain"/>
    <property type="match status" value="2"/>
</dbReference>
<organism evidence="5">
    <name type="scientific">Citrobacter koseri</name>
    <name type="common">Citrobacter diversus</name>
    <dbReference type="NCBI Taxonomy" id="545"/>
    <lineage>
        <taxon>Bacteria</taxon>
        <taxon>Pseudomonadati</taxon>
        <taxon>Pseudomonadota</taxon>
        <taxon>Gammaproteobacteria</taxon>
        <taxon>Enterobacterales</taxon>
        <taxon>Enterobacteriaceae</taxon>
        <taxon>Citrobacter</taxon>
    </lineage>
</organism>
<dbReference type="Pfam" id="PF01420">
    <property type="entry name" value="Methylase_S"/>
    <property type="match status" value="2"/>
</dbReference>
<evidence type="ECO:0000259" key="4">
    <source>
        <dbReference type="Pfam" id="PF01420"/>
    </source>
</evidence>